<organism evidence="1 2">
    <name type="scientific">Solanum pinnatisectum</name>
    <name type="common">tansyleaf nightshade</name>
    <dbReference type="NCBI Taxonomy" id="50273"/>
    <lineage>
        <taxon>Eukaryota</taxon>
        <taxon>Viridiplantae</taxon>
        <taxon>Streptophyta</taxon>
        <taxon>Embryophyta</taxon>
        <taxon>Tracheophyta</taxon>
        <taxon>Spermatophyta</taxon>
        <taxon>Magnoliopsida</taxon>
        <taxon>eudicotyledons</taxon>
        <taxon>Gunneridae</taxon>
        <taxon>Pentapetalae</taxon>
        <taxon>asterids</taxon>
        <taxon>lamiids</taxon>
        <taxon>Solanales</taxon>
        <taxon>Solanaceae</taxon>
        <taxon>Solanoideae</taxon>
        <taxon>Solaneae</taxon>
        <taxon>Solanum</taxon>
    </lineage>
</organism>
<proteinExistence type="predicted"/>
<dbReference type="EMBL" id="JAWPEI010000014">
    <property type="protein sequence ID" value="KAK4707457.1"/>
    <property type="molecule type" value="Genomic_DNA"/>
</dbReference>
<evidence type="ECO:0000313" key="1">
    <source>
        <dbReference type="EMBL" id="KAK4707457.1"/>
    </source>
</evidence>
<gene>
    <name evidence="1" type="ORF">R3W88_033004</name>
</gene>
<dbReference type="PANTHER" id="PTHR48444">
    <property type="entry name" value="DNA TOPOISOMERASE 6 SUBUNIT B"/>
    <property type="match status" value="1"/>
</dbReference>
<protein>
    <submittedName>
        <fullName evidence="1">Uncharacterized protein</fullName>
    </submittedName>
</protein>
<name>A0AAV9K5K5_9SOLN</name>
<keyword evidence="2" id="KW-1185">Reference proteome</keyword>
<dbReference type="Gene3D" id="1.10.8.50">
    <property type="match status" value="1"/>
</dbReference>
<evidence type="ECO:0000313" key="2">
    <source>
        <dbReference type="Proteomes" id="UP001311915"/>
    </source>
</evidence>
<dbReference type="PANTHER" id="PTHR48444:SF1">
    <property type="entry name" value="DNA TOPOISOMERASE 6 SUBUNIT B"/>
    <property type="match status" value="1"/>
</dbReference>
<comment type="caution">
    <text evidence="1">The sequence shown here is derived from an EMBL/GenBank/DDBJ whole genome shotgun (WGS) entry which is preliminary data.</text>
</comment>
<sequence>MFLTYEYMRNRKTKTGRMVLKSRLSLKELDNVLSMENVIIRFTRRTYITPSVPLETKYHPSTMNILLIKRLIMKTSKQTLLQFLQHEFVNIGKSH</sequence>
<accession>A0AAV9K5K5</accession>
<dbReference type="Proteomes" id="UP001311915">
    <property type="component" value="Unassembled WGS sequence"/>
</dbReference>
<reference evidence="1 2" key="1">
    <citation type="submission" date="2023-10" db="EMBL/GenBank/DDBJ databases">
        <title>Genome-Wide Identification Analysis in wild type Solanum Pinnatisectum Reveals Some Genes Defensing Phytophthora Infestans.</title>
        <authorList>
            <person name="Sun C."/>
        </authorList>
    </citation>
    <scope>NUCLEOTIDE SEQUENCE [LARGE SCALE GENOMIC DNA]</scope>
    <source>
        <strain evidence="1">LQN</strain>
        <tissue evidence="1">Leaf</tissue>
    </source>
</reference>
<dbReference type="AlphaFoldDB" id="A0AAV9K5K5"/>